<dbReference type="eggNOG" id="COG1196">
    <property type="taxonomic scope" value="Bacteria"/>
</dbReference>
<evidence type="ECO:0000313" key="5">
    <source>
        <dbReference type="Proteomes" id="UP000000248"/>
    </source>
</evidence>
<feature type="coiled-coil region" evidence="1">
    <location>
        <begin position="27"/>
        <end position="123"/>
    </location>
</feature>
<evidence type="ECO:0000259" key="3">
    <source>
        <dbReference type="SMART" id="SM00974"/>
    </source>
</evidence>
<keyword evidence="2" id="KW-1133">Transmembrane helix</keyword>
<keyword evidence="2" id="KW-0812">Transmembrane</keyword>
<feature type="domain" description="Bacteriophage T5 Orf172 DNA-binding" evidence="3">
    <location>
        <begin position="367"/>
        <end position="450"/>
    </location>
</feature>
<dbReference type="HOGENOM" id="CLU_024787_2_1_6"/>
<sequence>MPEIFAFIVFAFLVLFIISAPKIGFFIFKKSRVYKKLTEDIEALEEQEDHLNQYLSSLHQKIKEARQEEKDARDELSAINHETQRLQEIKQHSEEIEAKYARLAEEKAAIERIEQQRKAILAKIALYSGAEFFIDYGLYPLPSYSEFTAGGYLEQIKDNRQQQKNMLKDGSAYRVPENFILTGDGSYDKKVATAQGKLLVRSFNSECDYLLAKLNSRNYETTMTRIEQLAESLEKMLVSLEIGLTPQYVMLKMKECKLYYQYQAAKELEAEEQRAIKEKMREDAQAQKEIERALREAEREELIAKQAVERLQKEMLAANEEQKAQYEAQLKNLQAKLAEAETKGKRALSMAQQTRSGHVYIISNIGSFGKDVYKIGMTRRLEPLDRVRELGDASVPFSFDVHAMIYSADAPALESSLHERFADYAVNKVNKRKEFFRLPLNEIKRYLEEEKIQAQWTLAAEAVEYRQSLQITKEKMN</sequence>
<keyword evidence="1" id="KW-0175">Coiled coil</keyword>
<organism evidence="4 5">
    <name type="scientific">Dichelobacter nodosus (strain VCS1703A)</name>
    <dbReference type="NCBI Taxonomy" id="246195"/>
    <lineage>
        <taxon>Bacteria</taxon>
        <taxon>Pseudomonadati</taxon>
        <taxon>Pseudomonadota</taxon>
        <taxon>Gammaproteobacteria</taxon>
        <taxon>Cardiobacteriales</taxon>
        <taxon>Cardiobacteriaceae</taxon>
        <taxon>Dichelobacter</taxon>
    </lineage>
</organism>
<dbReference type="STRING" id="246195.DNO_0772"/>
<name>A5EUX5_DICNV</name>
<dbReference type="Proteomes" id="UP000000248">
    <property type="component" value="Chromosome"/>
</dbReference>
<dbReference type="Pfam" id="PF13250">
    <property type="entry name" value="SNIPE"/>
    <property type="match status" value="1"/>
</dbReference>
<dbReference type="EMBL" id="CP000513">
    <property type="protein sequence ID" value="ABQ13316.1"/>
    <property type="molecule type" value="Genomic_DNA"/>
</dbReference>
<dbReference type="OrthoDB" id="9811665at2"/>
<keyword evidence="2" id="KW-0472">Membrane</keyword>
<protein>
    <recommendedName>
        <fullName evidence="3">Bacteriophage T5 Orf172 DNA-binding domain-containing protein</fullName>
    </recommendedName>
</protein>
<reference evidence="4 5" key="1">
    <citation type="journal article" date="2007" name="Nat. Biotechnol.">
        <title>Genome sequence and identification of candidate vaccine antigens from the animal pathogen Dichelobacter nodosus.</title>
        <authorList>
            <person name="Myers G.S."/>
            <person name="Parker D."/>
            <person name="Al-Hasani K."/>
            <person name="Kennan R.M."/>
            <person name="Seemann T."/>
            <person name="Ren Q."/>
            <person name="Badger J.H."/>
            <person name="Selengut J.D."/>
            <person name="Deboy R.T."/>
            <person name="Tettelin H."/>
            <person name="Boyce J.D."/>
            <person name="McCarl V.P."/>
            <person name="Han X."/>
            <person name="Nelson W.C."/>
            <person name="Madupu R."/>
            <person name="Mohamoud Y."/>
            <person name="Holley T."/>
            <person name="Fedorova N."/>
            <person name="Khouri H."/>
            <person name="Bottomley S.P."/>
            <person name="Whittington R.J."/>
            <person name="Adler B."/>
            <person name="Songer J.G."/>
            <person name="Rood J.I."/>
            <person name="Paulsen I.T."/>
        </authorList>
    </citation>
    <scope>NUCLEOTIDE SEQUENCE [LARGE SCALE GENOMIC DNA]</scope>
    <source>
        <strain evidence="4 5">VCS1703A</strain>
    </source>
</reference>
<accession>A5EUX5</accession>
<dbReference type="AlphaFoldDB" id="A5EUX5"/>
<dbReference type="InterPro" id="IPR025280">
    <property type="entry name" value="SNIPE"/>
</dbReference>
<dbReference type="Pfam" id="PF13455">
    <property type="entry name" value="MUG113"/>
    <property type="match status" value="1"/>
</dbReference>
<dbReference type="InterPro" id="IPR018306">
    <property type="entry name" value="Phage_T5_Orf172_DNA-bd"/>
</dbReference>
<feature type="coiled-coil region" evidence="1">
    <location>
        <begin position="262"/>
        <end position="350"/>
    </location>
</feature>
<evidence type="ECO:0000256" key="1">
    <source>
        <dbReference type="SAM" id="Coils"/>
    </source>
</evidence>
<feature type="transmembrane region" description="Helical" evidence="2">
    <location>
        <begin position="6"/>
        <end position="28"/>
    </location>
</feature>
<keyword evidence="5" id="KW-1185">Reference proteome</keyword>
<gene>
    <name evidence="4" type="ordered locus">DNO_0772</name>
</gene>
<proteinExistence type="predicted"/>
<evidence type="ECO:0000256" key="2">
    <source>
        <dbReference type="SAM" id="Phobius"/>
    </source>
</evidence>
<evidence type="ECO:0000313" key="4">
    <source>
        <dbReference type="EMBL" id="ABQ13316.1"/>
    </source>
</evidence>
<dbReference type="KEGG" id="dno:DNO_0772"/>
<dbReference type="SMART" id="SM00974">
    <property type="entry name" value="T5orf172"/>
    <property type="match status" value="1"/>
</dbReference>